<dbReference type="GO" id="GO:1902777">
    <property type="term" value="P:6-sulfoquinovose(1-) catabolic process"/>
    <property type="evidence" value="ECO:0007669"/>
    <property type="project" value="TreeGrafter"/>
</dbReference>
<dbReference type="PANTHER" id="PTHR39340">
    <property type="entry name" value="SULFOFRUCTOSEPHOSPHATE ALDOLASE"/>
    <property type="match status" value="1"/>
</dbReference>
<protein>
    <submittedName>
        <fullName evidence="3">Sulfofructosephosphate aldolase</fullName>
    </submittedName>
</protein>
<dbReference type="InterPro" id="IPR050552">
    <property type="entry name" value="LacD_aldolase"/>
</dbReference>
<comment type="caution">
    <text evidence="3">The sequence shown here is derived from an EMBL/GenBank/DDBJ whole genome shotgun (WGS) entry which is preliminary data.</text>
</comment>
<dbReference type="SUPFAM" id="SSF51569">
    <property type="entry name" value="Aldolase"/>
    <property type="match status" value="1"/>
</dbReference>
<proteinExistence type="inferred from homology"/>
<sequence length="306" mass="32777">MPATTSNPVRTLADIAGPDGVFSIIAMDQRNTLRRMFTAVGIEATDDDLRQSKADVARALTPLASGILFDPTYGVPAITGNDALAPSCGLLVASEPAERGKFGSEPITHRDPELDSRWVLGQGGDANKFFAQLRADRPAPAAGEPDLVEMCLRAVRDVVADCAATGIPSVVENLVYPLPGEDLTGRRREDAIIEAARALNEIDCDLLKLEYPGSPEGCRRLAEVLDRPWAVLSAGVPFDDFTKVLRVAFDEGGASGFIAGRSVWRESLPLTGKDRQAFLTDVARPRLEQLVAVAAGSARPWTDVRA</sequence>
<organism evidence="3 4">
    <name type="scientific">Spirilliplanes yamanashiensis</name>
    <dbReference type="NCBI Taxonomy" id="42233"/>
    <lineage>
        <taxon>Bacteria</taxon>
        <taxon>Bacillati</taxon>
        <taxon>Actinomycetota</taxon>
        <taxon>Actinomycetes</taxon>
        <taxon>Micromonosporales</taxon>
        <taxon>Micromonosporaceae</taxon>
        <taxon>Spirilliplanes</taxon>
    </lineage>
</organism>
<evidence type="ECO:0000256" key="2">
    <source>
        <dbReference type="ARBA" id="ARBA00023239"/>
    </source>
</evidence>
<dbReference type="SMART" id="SM01133">
    <property type="entry name" value="DeoC"/>
    <property type="match status" value="1"/>
</dbReference>
<evidence type="ECO:0000313" key="4">
    <source>
        <dbReference type="Proteomes" id="UP000652013"/>
    </source>
</evidence>
<dbReference type="EMBL" id="BOOY01000016">
    <property type="protein sequence ID" value="GIJ02917.1"/>
    <property type="molecule type" value="Genomic_DNA"/>
</dbReference>
<dbReference type="AlphaFoldDB" id="A0A8J3Y7M2"/>
<keyword evidence="4" id="KW-1185">Reference proteome</keyword>
<comment type="similarity">
    <text evidence="1">Belongs to the aldolase LacD family.</text>
</comment>
<evidence type="ECO:0000256" key="1">
    <source>
        <dbReference type="ARBA" id="ARBA00008679"/>
    </source>
</evidence>
<dbReference type="GO" id="GO:0061595">
    <property type="term" value="F:6-deoxy-6-sulfofructose-1-phosphate aldolase activity"/>
    <property type="evidence" value="ECO:0007669"/>
    <property type="project" value="TreeGrafter"/>
</dbReference>
<dbReference type="Pfam" id="PF01791">
    <property type="entry name" value="DeoC"/>
    <property type="match status" value="1"/>
</dbReference>
<dbReference type="RefSeq" id="WP_203938202.1">
    <property type="nucleotide sequence ID" value="NZ_BAAAGJ010000005.1"/>
</dbReference>
<keyword evidence="2" id="KW-0456">Lyase</keyword>
<name>A0A8J3Y7M2_9ACTN</name>
<dbReference type="InterPro" id="IPR013785">
    <property type="entry name" value="Aldolase_TIM"/>
</dbReference>
<gene>
    <name evidence="3" type="ORF">Sya03_22690</name>
</gene>
<dbReference type="Gene3D" id="3.20.20.70">
    <property type="entry name" value="Aldolase class I"/>
    <property type="match status" value="1"/>
</dbReference>
<reference evidence="3" key="1">
    <citation type="submission" date="2021-01" db="EMBL/GenBank/DDBJ databases">
        <title>Whole genome shotgun sequence of Spirilliplanes yamanashiensis NBRC 15828.</title>
        <authorList>
            <person name="Komaki H."/>
            <person name="Tamura T."/>
        </authorList>
    </citation>
    <scope>NUCLEOTIDE SEQUENCE</scope>
    <source>
        <strain evidence="3">NBRC 15828</strain>
    </source>
</reference>
<dbReference type="PANTHER" id="PTHR39340:SF1">
    <property type="entry name" value="SULFOFRUCTOSEPHOSPHATE ALDOLASE"/>
    <property type="match status" value="1"/>
</dbReference>
<accession>A0A8J3Y7M2</accession>
<dbReference type="InterPro" id="IPR002915">
    <property type="entry name" value="DeoC/FbaB/LacD_aldolase"/>
</dbReference>
<dbReference type="Proteomes" id="UP000652013">
    <property type="component" value="Unassembled WGS sequence"/>
</dbReference>
<evidence type="ECO:0000313" key="3">
    <source>
        <dbReference type="EMBL" id="GIJ02917.1"/>
    </source>
</evidence>